<reference evidence="2 3" key="1">
    <citation type="journal article" date="2018" name="Cell">
        <title>The Chara Genome: Secondary Complexity and Implications for Plant Terrestrialization.</title>
        <authorList>
            <person name="Nishiyama T."/>
            <person name="Sakayama H."/>
            <person name="Vries J.D."/>
            <person name="Buschmann H."/>
            <person name="Saint-Marcoux D."/>
            <person name="Ullrich K.K."/>
            <person name="Haas F.B."/>
            <person name="Vanderstraeten L."/>
            <person name="Becker D."/>
            <person name="Lang D."/>
            <person name="Vosolsobe S."/>
            <person name="Rombauts S."/>
            <person name="Wilhelmsson P.K.I."/>
            <person name="Janitza P."/>
            <person name="Kern R."/>
            <person name="Heyl A."/>
            <person name="Rumpler F."/>
            <person name="Villalobos L.I.A.C."/>
            <person name="Clay J.M."/>
            <person name="Skokan R."/>
            <person name="Toyoda A."/>
            <person name="Suzuki Y."/>
            <person name="Kagoshima H."/>
            <person name="Schijlen E."/>
            <person name="Tajeshwar N."/>
            <person name="Catarino B."/>
            <person name="Hetherington A.J."/>
            <person name="Saltykova A."/>
            <person name="Bonnot C."/>
            <person name="Breuninger H."/>
            <person name="Symeonidi A."/>
            <person name="Radhakrishnan G.V."/>
            <person name="Van Nieuwerburgh F."/>
            <person name="Deforce D."/>
            <person name="Chang C."/>
            <person name="Karol K.G."/>
            <person name="Hedrich R."/>
            <person name="Ulvskov P."/>
            <person name="Glockner G."/>
            <person name="Delwiche C.F."/>
            <person name="Petrasek J."/>
            <person name="Van de Peer Y."/>
            <person name="Friml J."/>
            <person name="Beilby M."/>
            <person name="Dolan L."/>
            <person name="Kohara Y."/>
            <person name="Sugano S."/>
            <person name="Fujiyama A."/>
            <person name="Delaux P.-M."/>
            <person name="Quint M."/>
            <person name="TheiBen G."/>
            <person name="Hagemann M."/>
            <person name="Harholt J."/>
            <person name="Dunand C."/>
            <person name="Zachgo S."/>
            <person name="Langdale J."/>
            <person name="Maumus F."/>
            <person name="Straeten D.V.D."/>
            <person name="Gould S.B."/>
            <person name="Rensing S.A."/>
        </authorList>
    </citation>
    <scope>NUCLEOTIDE SEQUENCE [LARGE SCALE GENOMIC DNA]</scope>
    <source>
        <strain evidence="2 3">S276</strain>
    </source>
</reference>
<feature type="compositionally biased region" description="Basic and acidic residues" evidence="1">
    <location>
        <begin position="53"/>
        <end position="70"/>
    </location>
</feature>
<sequence length="669" mass="75775">MSHTAQAWAELIAVLRGAFTADRRRRLRREVGDYIPELRVRPQAQLEKDENDEGRLRQQQRESEQPETPRRPRTGRRKGRQDRGDDLEERDQVLTSDVGKVLPTDDLGEGTLPIGSQRQDDSSIPEIGTSLVPETCLAEVGINDCDPRGAPDVDEGVQPMIRQDGEVATPQLVLTIASDWPTETDTMEGVVPNTASERPYRWRDTRDMALDLPQRELPLMIGPATIVPMQEHEEPHPEWPRETTPMHDELGHGGQRVQSRSEPTVEDGERGAMGYSSLDGSSLLSESRLAEQPTEPEGSLTAQLYDMESPRMQMRQEISQPSPMDTETKEYEPPADATDRDRLERMVVLETVRSSQLESQVSTLVRLRRETEEQTQRLFYEEAATAGWQEEVRMRRRTRDEPMPQGERTQAEEGLHARLLSDASIRELAGVMEHVRRVTQTEVTRGEVLHDAVRRIGVLEQENRGLRDMTEEPIRAIGMTCEEAAVVDKLMLEPDEIERRREAEARGMDWVPPSELVVQRDAWREVDGRHDERERVFESRDVILQQVASGSTTVLPMTLPLTPAPAIGPMDDIVHLLSSGTEGCDKEVTTERVSRMLSLDTVDRAVQDVTIRLESARPQILPKPKKAKVEDSNTSDMCSWCGRGVHDKVAYPTFQDDLRRRVVQFDGQG</sequence>
<keyword evidence="3" id="KW-1185">Reference proteome</keyword>
<dbReference type="Proteomes" id="UP000265515">
    <property type="component" value="Unassembled WGS sequence"/>
</dbReference>
<dbReference type="AlphaFoldDB" id="A0A388KB88"/>
<evidence type="ECO:0000313" key="3">
    <source>
        <dbReference type="Proteomes" id="UP000265515"/>
    </source>
</evidence>
<accession>A0A388KB88</accession>
<feature type="compositionally biased region" description="Low complexity" evidence="1">
    <location>
        <begin position="276"/>
        <end position="287"/>
    </location>
</feature>
<feature type="region of interest" description="Disordered" evidence="1">
    <location>
        <begin position="313"/>
        <end position="338"/>
    </location>
</feature>
<dbReference type="EMBL" id="BFEA01000085">
    <property type="protein sequence ID" value="GBG67266.1"/>
    <property type="molecule type" value="Genomic_DNA"/>
</dbReference>
<feature type="region of interest" description="Disordered" evidence="1">
    <location>
        <begin position="37"/>
        <end position="125"/>
    </location>
</feature>
<name>A0A388KB88_CHABU</name>
<protein>
    <submittedName>
        <fullName evidence="2">Uncharacterized protein</fullName>
    </submittedName>
</protein>
<feature type="compositionally biased region" description="Basic and acidic residues" evidence="1">
    <location>
        <begin position="232"/>
        <end position="251"/>
    </location>
</feature>
<evidence type="ECO:0000313" key="2">
    <source>
        <dbReference type="EMBL" id="GBG67266.1"/>
    </source>
</evidence>
<evidence type="ECO:0000256" key="1">
    <source>
        <dbReference type="SAM" id="MobiDB-lite"/>
    </source>
</evidence>
<feature type="compositionally biased region" description="Basic residues" evidence="1">
    <location>
        <begin position="71"/>
        <end position="80"/>
    </location>
</feature>
<feature type="compositionally biased region" description="Basic and acidic residues" evidence="1">
    <location>
        <begin position="326"/>
        <end position="338"/>
    </location>
</feature>
<organism evidence="2 3">
    <name type="scientific">Chara braunii</name>
    <name type="common">Braun's stonewort</name>
    <dbReference type="NCBI Taxonomy" id="69332"/>
    <lineage>
        <taxon>Eukaryota</taxon>
        <taxon>Viridiplantae</taxon>
        <taxon>Streptophyta</taxon>
        <taxon>Charophyceae</taxon>
        <taxon>Charales</taxon>
        <taxon>Characeae</taxon>
        <taxon>Chara</taxon>
    </lineage>
</organism>
<dbReference type="Gramene" id="GBG67266">
    <property type="protein sequence ID" value="GBG67266"/>
    <property type="gene ID" value="CBR_g88555"/>
</dbReference>
<comment type="caution">
    <text evidence="2">The sequence shown here is derived from an EMBL/GenBank/DDBJ whole genome shotgun (WGS) entry which is preliminary data.</text>
</comment>
<proteinExistence type="predicted"/>
<feature type="compositionally biased region" description="Polar residues" evidence="1">
    <location>
        <begin position="316"/>
        <end position="325"/>
    </location>
</feature>
<gene>
    <name evidence="2" type="ORF">CBR_g88555</name>
</gene>
<feature type="region of interest" description="Disordered" evidence="1">
    <location>
        <begin position="232"/>
        <end position="301"/>
    </location>
</feature>